<comment type="caution">
    <text evidence="2">The sequence shown here is derived from an EMBL/GenBank/DDBJ whole genome shotgun (WGS) entry which is preliminary data.</text>
</comment>
<evidence type="ECO:0000313" key="3">
    <source>
        <dbReference type="Proteomes" id="UP000267844"/>
    </source>
</evidence>
<reference evidence="2 3" key="1">
    <citation type="submission" date="2018-10" db="EMBL/GenBank/DDBJ databases">
        <title>Transmission dynamics of multidrug resistant bacteria on intensive care unit surfaces.</title>
        <authorList>
            <person name="D'Souza A.W."/>
            <person name="Potter R.F."/>
            <person name="Wallace M."/>
            <person name="Shupe A."/>
            <person name="Patel S."/>
            <person name="Sun S."/>
            <person name="Gul D."/>
            <person name="Kwon J.H."/>
            <person name="Andleeb S."/>
            <person name="Burnham C.-A.D."/>
            <person name="Dantas G."/>
        </authorList>
    </citation>
    <scope>NUCLEOTIDE SEQUENCE [LARGE SCALE GENOMIC DNA]</scope>
    <source>
        <strain evidence="2 3">WF_348</strain>
    </source>
</reference>
<accession>A0A427BKJ5</accession>
<sequence length="47" mass="5613">MSQIQISLVYNRKNKINKNEELLIQICCYQNGKRTYFSTGQLYLIKL</sequence>
<dbReference type="AlphaFoldDB" id="A0A427BKJ5"/>
<dbReference type="EMBL" id="RHPO01000021">
    <property type="protein sequence ID" value="RRT90065.1"/>
    <property type="molecule type" value="Genomic_DNA"/>
</dbReference>
<organism evidence="2 3">
    <name type="scientific">Empedobacter falsenii</name>
    <dbReference type="NCBI Taxonomy" id="343874"/>
    <lineage>
        <taxon>Bacteria</taxon>
        <taxon>Pseudomonadati</taxon>
        <taxon>Bacteroidota</taxon>
        <taxon>Flavobacteriia</taxon>
        <taxon>Flavobacteriales</taxon>
        <taxon>Weeksellaceae</taxon>
        <taxon>Empedobacter</taxon>
    </lineage>
</organism>
<protein>
    <recommendedName>
        <fullName evidence="1">Arm DNA-binding domain-containing protein</fullName>
    </recommendedName>
</protein>
<evidence type="ECO:0000259" key="1">
    <source>
        <dbReference type="Pfam" id="PF17293"/>
    </source>
</evidence>
<proteinExistence type="predicted"/>
<dbReference type="Pfam" id="PF17293">
    <property type="entry name" value="Arm-DNA-bind_5"/>
    <property type="match status" value="1"/>
</dbReference>
<gene>
    <name evidence="2" type="ORF">EGI89_10015</name>
</gene>
<evidence type="ECO:0000313" key="2">
    <source>
        <dbReference type="EMBL" id="RRT90065.1"/>
    </source>
</evidence>
<dbReference type="Proteomes" id="UP000267844">
    <property type="component" value="Unassembled WGS sequence"/>
</dbReference>
<dbReference type="InterPro" id="IPR035386">
    <property type="entry name" value="Arm-DNA-bind_5"/>
</dbReference>
<name>A0A427BKJ5_9FLAO</name>
<feature type="domain" description="Arm DNA-binding" evidence="1">
    <location>
        <begin position="9"/>
        <end position="40"/>
    </location>
</feature>
<dbReference type="RefSeq" id="WP_125350087.1">
    <property type="nucleotide sequence ID" value="NZ_JAIKTW010000072.1"/>
</dbReference>